<evidence type="ECO:0000313" key="16">
    <source>
        <dbReference type="EMBL" id="SIO31593.1"/>
    </source>
</evidence>
<dbReference type="GO" id="GO:0006284">
    <property type="term" value="P:base-excision repair"/>
    <property type="evidence" value="ECO:0007669"/>
    <property type="project" value="UniProtKB-UniRule"/>
</dbReference>
<keyword evidence="6" id="KW-0004">4Fe-4S</keyword>
<evidence type="ECO:0000256" key="13">
    <source>
        <dbReference type="ARBA" id="ARBA00023295"/>
    </source>
</evidence>
<dbReference type="PANTHER" id="PTHR42944">
    <property type="entry name" value="ADENINE DNA GLYCOSYLASE"/>
    <property type="match status" value="1"/>
</dbReference>
<dbReference type="Pfam" id="PF14815">
    <property type="entry name" value="NUDIX_4"/>
    <property type="match status" value="1"/>
</dbReference>
<evidence type="ECO:0000256" key="6">
    <source>
        <dbReference type="ARBA" id="ARBA00022485"/>
    </source>
</evidence>
<name>A0A1N6IHY8_9PROT</name>
<dbReference type="CDD" id="cd00056">
    <property type="entry name" value="ENDO3c"/>
    <property type="match status" value="1"/>
</dbReference>
<dbReference type="GO" id="GO:0034039">
    <property type="term" value="F:8-oxo-7,8-dihydroguanine DNA N-glycosylase activity"/>
    <property type="evidence" value="ECO:0007669"/>
    <property type="project" value="TreeGrafter"/>
</dbReference>
<keyword evidence="12" id="KW-0234">DNA repair</keyword>
<evidence type="ECO:0000256" key="14">
    <source>
        <dbReference type="RuleBase" id="RU365096"/>
    </source>
</evidence>
<dbReference type="Gene3D" id="1.10.1670.10">
    <property type="entry name" value="Helix-hairpin-Helix base-excision DNA repair enzymes (C-terminal)"/>
    <property type="match status" value="1"/>
</dbReference>
<evidence type="ECO:0000256" key="10">
    <source>
        <dbReference type="ARBA" id="ARBA00023004"/>
    </source>
</evidence>
<dbReference type="GO" id="GO:0032357">
    <property type="term" value="F:oxidized purine DNA binding"/>
    <property type="evidence" value="ECO:0007669"/>
    <property type="project" value="TreeGrafter"/>
</dbReference>
<comment type="function">
    <text evidence="2">Adenine glycosylase active on G-A mispairs. MutY also corrects error-prone DNA synthesis past GO lesions which are due to the oxidatively damaged form of guanine: 7,8-dihydro-8-oxoguanine (8-oxo-dGTP).</text>
</comment>
<feature type="domain" description="HhH-GPD" evidence="15">
    <location>
        <begin position="37"/>
        <end position="192"/>
    </location>
</feature>
<evidence type="ECO:0000256" key="5">
    <source>
        <dbReference type="ARBA" id="ARBA00022023"/>
    </source>
</evidence>
<dbReference type="SMART" id="SM00478">
    <property type="entry name" value="ENDO3c"/>
    <property type="match status" value="1"/>
</dbReference>
<evidence type="ECO:0000259" key="15">
    <source>
        <dbReference type="SMART" id="SM00478"/>
    </source>
</evidence>
<dbReference type="STRING" id="44575.SAMN05216419_103025"/>
<keyword evidence="10 14" id="KW-0408">Iron</keyword>
<proteinExistence type="inferred from homology"/>
<evidence type="ECO:0000256" key="7">
    <source>
        <dbReference type="ARBA" id="ARBA00022723"/>
    </source>
</evidence>
<dbReference type="PROSITE" id="PS01155">
    <property type="entry name" value="ENDONUCLEASE_III_2"/>
    <property type="match status" value="1"/>
</dbReference>
<reference evidence="16 17" key="1">
    <citation type="submission" date="2016-12" db="EMBL/GenBank/DDBJ databases">
        <authorList>
            <person name="Song W.-J."/>
            <person name="Kurnit D.M."/>
        </authorList>
    </citation>
    <scope>NUCLEOTIDE SEQUENCE [LARGE SCALE GENOMIC DNA]</scope>
    <source>
        <strain evidence="16 17">ATCC 49181</strain>
    </source>
</reference>
<dbReference type="InterPro" id="IPR004036">
    <property type="entry name" value="Endonuclease-III-like_CS2"/>
</dbReference>
<dbReference type="EC" id="3.2.2.31" evidence="4 14"/>
<dbReference type="PANTHER" id="PTHR42944:SF1">
    <property type="entry name" value="ADENINE DNA GLYCOSYLASE"/>
    <property type="match status" value="1"/>
</dbReference>
<keyword evidence="8 14" id="KW-0227">DNA damage</keyword>
<dbReference type="CDD" id="cd03431">
    <property type="entry name" value="NUDIX_DNA_Glycosylase_C-MutY"/>
    <property type="match status" value="1"/>
</dbReference>
<dbReference type="SMART" id="SM00525">
    <property type="entry name" value="FES"/>
    <property type="match status" value="1"/>
</dbReference>
<dbReference type="GO" id="GO:0035485">
    <property type="term" value="F:adenine/guanine mispair binding"/>
    <property type="evidence" value="ECO:0007669"/>
    <property type="project" value="TreeGrafter"/>
</dbReference>
<evidence type="ECO:0000256" key="9">
    <source>
        <dbReference type="ARBA" id="ARBA00022801"/>
    </source>
</evidence>
<dbReference type="GO" id="GO:0000701">
    <property type="term" value="F:purine-specific mismatch base pair DNA N-glycosylase activity"/>
    <property type="evidence" value="ECO:0007669"/>
    <property type="project" value="UniProtKB-EC"/>
</dbReference>
<dbReference type="InterPro" id="IPR011257">
    <property type="entry name" value="DNA_glycosylase"/>
</dbReference>
<dbReference type="GO" id="GO:0051539">
    <property type="term" value="F:4 iron, 4 sulfur cluster binding"/>
    <property type="evidence" value="ECO:0007669"/>
    <property type="project" value="UniProtKB-UniRule"/>
</dbReference>
<dbReference type="InterPro" id="IPR023170">
    <property type="entry name" value="HhH_base_excis_C"/>
</dbReference>
<dbReference type="Gene3D" id="3.90.79.10">
    <property type="entry name" value="Nucleoside Triphosphate Pyrophosphohydrolase"/>
    <property type="match status" value="1"/>
</dbReference>
<evidence type="ECO:0000313" key="17">
    <source>
        <dbReference type="Proteomes" id="UP000185062"/>
    </source>
</evidence>
<accession>A0A1N6IHY8</accession>
<gene>
    <name evidence="16" type="ORF">SAMN02743940_1826</name>
</gene>
<comment type="similarity">
    <text evidence="3 14">Belongs to the Nth/MutY family.</text>
</comment>
<dbReference type="Proteomes" id="UP000185062">
    <property type="component" value="Unassembled WGS sequence"/>
</dbReference>
<dbReference type="Pfam" id="PF00730">
    <property type="entry name" value="HhH-GPD"/>
    <property type="match status" value="1"/>
</dbReference>
<keyword evidence="17" id="KW-1185">Reference proteome</keyword>
<dbReference type="SUPFAM" id="SSF48150">
    <property type="entry name" value="DNA-glycosylase"/>
    <property type="match status" value="1"/>
</dbReference>
<evidence type="ECO:0000256" key="8">
    <source>
        <dbReference type="ARBA" id="ARBA00022763"/>
    </source>
</evidence>
<dbReference type="InterPro" id="IPR015797">
    <property type="entry name" value="NUDIX_hydrolase-like_dom_sf"/>
</dbReference>
<dbReference type="InterPro" id="IPR005760">
    <property type="entry name" value="A/G_AdeGlyc_MutY"/>
</dbReference>
<dbReference type="eggNOG" id="COG1194">
    <property type="taxonomic scope" value="Bacteria"/>
</dbReference>
<sequence length="359" mass="41484">MSNIAARLINWQEQHGRHHLPWQGTHDPYAIWLSEIMLQQTQVGTVIPYYQRFLRYFPDIPSLSQAPLDDILSLWSGLGYYSRARHLYQAACIIVRDYHGTFPKERELIQQLPGIGRSTAAAIMVFAYGHRSAILDGNVKRVFSRYFGIDGYPGKKKVQDQLWLKAEESLPNGNSKKCHQVYTQALMDLGATICTRHRPQCHDCPLRSDCVAFKEKRTDQLPTAKPRVSLPKKETIFLILLKQKKILLEKRPDTGIWGGLWCLPEIHLEEDIGAYCTQHFKTEVRPLFNFPPLNHTFTHFKLRIHPRLLRITSQIDTQQEGKIWIEPDEALDKAIPTPVRKLIKQYVHSDNSINNTESV</sequence>
<evidence type="ECO:0000256" key="12">
    <source>
        <dbReference type="ARBA" id="ARBA00023204"/>
    </source>
</evidence>
<dbReference type="InterPro" id="IPR029119">
    <property type="entry name" value="MutY_C"/>
</dbReference>
<evidence type="ECO:0000256" key="2">
    <source>
        <dbReference type="ARBA" id="ARBA00002933"/>
    </source>
</evidence>
<comment type="cofactor">
    <cofactor evidence="14">
        <name>[4Fe-4S] cluster</name>
        <dbReference type="ChEBI" id="CHEBI:49883"/>
    </cofactor>
    <text evidence="14">Binds 1 [4Fe-4S] cluster.</text>
</comment>
<evidence type="ECO:0000256" key="3">
    <source>
        <dbReference type="ARBA" id="ARBA00008343"/>
    </source>
</evidence>
<protein>
    <recommendedName>
        <fullName evidence="5 14">Adenine DNA glycosylase</fullName>
        <ecNumber evidence="4 14">3.2.2.31</ecNumber>
    </recommendedName>
</protein>
<dbReference type="FunFam" id="1.10.340.30:FF:000002">
    <property type="entry name" value="Adenine DNA glycosylase"/>
    <property type="match status" value="1"/>
</dbReference>
<evidence type="ECO:0000256" key="1">
    <source>
        <dbReference type="ARBA" id="ARBA00000843"/>
    </source>
</evidence>
<dbReference type="NCBIfam" id="TIGR01084">
    <property type="entry name" value="mutY"/>
    <property type="match status" value="1"/>
</dbReference>
<dbReference type="GO" id="GO:0046872">
    <property type="term" value="F:metal ion binding"/>
    <property type="evidence" value="ECO:0007669"/>
    <property type="project" value="UniProtKB-UniRule"/>
</dbReference>
<dbReference type="EMBL" id="FSRO01000001">
    <property type="protein sequence ID" value="SIO31593.1"/>
    <property type="molecule type" value="Genomic_DNA"/>
</dbReference>
<dbReference type="Gene3D" id="1.10.340.30">
    <property type="entry name" value="Hypothetical protein, domain 2"/>
    <property type="match status" value="1"/>
</dbReference>
<dbReference type="InterPro" id="IPR003651">
    <property type="entry name" value="Endonuclease3_FeS-loop_motif"/>
</dbReference>
<dbReference type="RefSeq" id="WP_028461959.1">
    <property type="nucleotide sequence ID" value="NZ_FSRO01000001.1"/>
</dbReference>
<dbReference type="InterPro" id="IPR003265">
    <property type="entry name" value="HhH-GPD_domain"/>
</dbReference>
<evidence type="ECO:0000256" key="11">
    <source>
        <dbReference type="ARBA" id="ARBA00023014"/>
    </source>
</evidence>
<keyword evidence="11" id="KW-0411">Iron-sulfur</keyword>
<evidence type="ECO:0000256" key="4">
    <source>
        <dbReference type="ARBA" id="ARBA00012045"/>
    </source>
</evidence>
<dbReference type="SUPFAM" id="SSF55811">
    <property type="entry name" value="Nudix"/>
    <property type="match status" value="1"/>
</dbReference>
<keyword evidence="7" id="KW-0479">Metal-binding</keyword>
<keyword evidence="13 14" id="KW-0326">Glycosidase</keyword>
<keyword evidence="9" id="KW-0378">Hydrolase</keyword>
<dbReference type="AlphaFoldDB" id="A0A1N6IHY8"/>
<dbReference type="GO" id="GO:0006298">
    <property type="term" value="P:mismatch repair"/>
    <property type="evidence" value="ECO:0007669"/>
    <property type="project" value="TreeGrafter"/>
</dbReference>
<organism evidence="16 17">
    <name type="scientific">Nitrosomonas cryotolerans ATCC 49181</name>
    <dbReference type="NCBI Taxonomy" id="1131553"/>
    <lineage>
        <taxon>Bacteria</taxon>
        <taxon>Pseudomonadati</taxon>
        <taxon>Pseudomonadota</taxon>
        <taxon>Betaproteobacteria</taxon>
        <taxon>Nitrosomonadales</taxon>
        <taxon>Nitrosomonadaceae</taxon>
        <taxon>Nitrosomonas</taxon>
    </lineage>
</organism>
<dbReference type="InterPro" id="IPR044298">
    <property type="entry name" value="MIG/MutY"/>
</dbReference>
<comment type="catalytic activity">
    <reaction evidence="1 14">
        <text>Hydrolyzes free adenine bases from 7,8-dihydro-8-oxoguanine:adenine mismatched double-stranded DNA, leaving an apurinic site.</text>
        <dbReference type="EC" id="3.2.2.31"/>
    </reaction>
</comment>